<proteinExistence type="predicted"/>
<dbReference type="Gene3D" id="3.30.2010.10">
    <property type="entry name" value="Metalloproteases ('zincins'), catalytic domain"/>
    <property type="match status" value="1"/>
</dbReference>
<dbReference type="InterPro" id="IPR053136">
    <property type="entry name" value="UTP_pyrophosphatase-like"/>
</dbReference>
<dbReference type="InterPro" id="IPR002725">
    <property type="entry name" value="YgjP-like_metallopeptidase"/>
</dbReference>
<dbReference type="CDD" id="cd07344">
    <property type="entry name" value="M48_yhfN_like"/>
    <property type="match status" value="1"/>
</dbReference>
<dbReference type="PANTHER" id="PTHR30399">
    <property type="entry name" value="UNCHARACTERIZED PROTEIN YGJP"/>
    <property type="match status" value="1"/>
</dbReference>
<reference evidence="2 3" key="1">
    <citation type="submission" date="2012-03" db="EMBL/GenBank/DDBJ databases">
        <title>The Genome Sequence of Bartonella tamiae Th239.</title>
        <authorList>
            <consortium name="The Broad Institute Genome Sequencing Platform"/>
            <consortium name="The Broad Institute Genome Sequencing Center for Infectious Disease"/>
            <person name="Feldgarden M."/>
            <person name="Kirby J."/>
            <person name="Kosoy M."/>
            <person name="Birtles R."/>
            <person name="Probert W.S."/>
            <person name="Chiaraviglio L."/>
            <person name="Young S.K."/>
            <person name="Zeng Q."/>
            <person name="Gargeya S."/>
            <person name="Fitzgerald M."/>
            <person name="Haas B."/>
            <person name="Abouelleil A."/>
            <person name="Alvarado L."/>
            <person name="Arachchi H.M."/>
            <person name="Berlin A."/>
            <person name="Chapman S.B."/>
            <person name="Gearin G."/>
            <person name="Goldberg J."/>
            <person name="Griggs A."/>
            <person name="Gujja S."/>
            <person name="Hansen M."/>
            <person name="Heiman D."/>
            <person name="Howarth C."/>
            <person name="Larimer J."/>
            <person name="Lui A."/>
            <person name="MacDonald P.J.P."/>
            <person name="McCowen C."/>
            <person name="Montmayeur A."/>
            <person name="Murphy C."/>
            <person name="Neiman D."/>
            <person name="Pearson M."/>
            <person name="Priest M."/>
            <person name="Roberts A."/>
            <person name="Saif S."/>
            <person name="Shea T."/>
            <person name="Sisk P."/>
            <person name="Stolte C."/>
            <person name="Sykes S."/>
            <person name="Wortman J."/>
            <person name="Nusbaum C."/>
            <person name="Birren B."/>
        </authorList>
    </citation>
    <scope>NUCLEOTIDE SEQUENCE [LARGE SCALE GENOMIC DNA]</scope>
    <source>
        <strain evidence="2 3">Th239</strain>
    </source>
</reference>
<protein>
    <recommendedName>
        <fullName evidence="1">YgjP-like metallopeptidase domain-containing protein</fullName>
    </recommendedName>
</protein>
<evidence type="ECO:0000259" key="1">
    <source>
        <dbReference type="Pfam" id="PF01863"/>
    </source>
</evidence>
<dbReference type="EMBL" id="AIMB01000003">
    <property type="protein sequence ID" value="EJF91065.1"/>
    <property type="molecule type" value="Genomic_DNA"/>
</dbReference>
<gene>
    <name evidence="2" type="ORF">ME5_00397</name>
</gene>
<dbReference type="Pfam" id="PF01863">
    <property type="entry name" value="YgjP-like"/>
    <property type="match status" value="1"/>
</dbReference>
<accession>J1K1V8</accession>
<dbReference type="eggNOG" id="COG1451">
    <property type="taxonomic scope" value="Bacteria"/>
</dbReference>
<organism evidence="2 3">
    <name type="scientific">Bartonella tamiae Th239</name>
    <dbReference type="NCBI Taxonomy" id="1094558"/>
    <lineage>
        <taxon>Bacteria</taxon>
        <taxon>Pseudomonadati</taxon>
        <taxon>Pseudomonadota</taxon>
        <taxon>Alphaproteobacteria</taxon>
        <taxon>Hyphomicrobiales</taxon>
        <taxon>Bartonellaceae</taxon>
        <taxon>Bartonella</taxon>
    </lineage>
</organism>
<dbReference type="HOGENOM" id="CLU_065947_2_2_5"/>
<keyword evidence="3" id="KW-1185">Reference proteome</keyword>
<comment type="caution">
    <text evidence="2">The sequence shown here is derived from an EMBL/GenBank/DDBJ whole genome shotgun (WGS) entry which is preliminary data.</text>
</comment>
<evidence type="ECO:0000313" key="3">
    <source>
        <dbReference type="Proteomes" id="UP000008952"/>
    </source>
</evidence>
<dbReference type="Proteomes" id="UP000008952">
    <property type="component" value="Unassembled WGS sequence"/>
</dbReference>
<dbReference type="PATRIC" id="fig|1094558.3.peg.439"/>
<feature type="domain" description="YgjP-like metallopeptidase" evidence="1">
    <location>
        <begin position="43"/>
        <end position="247"/>
    </location>
</feature>
<dbReference type="PANTHER" id="PTHR30399:SF1">
    <property type="entry name" value="UTP PYROPHOSPHATASE"/>
    <property type="match status" value="1"/>
</dbReference>
<evidence type="ECO:0000313" key="2">
    <source>
        <dbReference type="EMBL" id="EJF91065.1"/>
    </source>
</evidence>
<dbReference type="RefSeq" id="WP_008037960.1">
    <property type="nucleotide sequence ID" value="NZ_JH725147.1"/>
</dbReference>
<name>J1K1V8_9HYPH</name>
<dbReference type="OrthoDB" id="9795402at2"/>
<dbReference type="AlphaFoldDB" id="J1K1V8"/>
<sequence length="257" mass="29517">MFSKLFIQKKRIKSPQMQNSIEDVFKLSDRVLPLFIRENTRAKRLTLRIEAGGKSLRVTIPPKTSINEVKSFVERYRGWIENRIVHLPKPQETSALKNGAFIPILGIEHRIIHQEGRGTTLIVSKSDHPHIIVYGDQAHLTRRLSDALKKHAESVIAPLVVQHAKKVGKKPASIRYKDTKSRWGSCSSQANLSFSWRIIMAPLPVVNYLVAHEVAHLIEMNHSARFWALCERLCPQSKQHQTWLKRNGQKLHAIHFT</sequence>